<dbReference type="EnsemblPlants" id="MELO3C030666.2.1">
    <property type="protein sequence ID" value="MELO3C030666.2.1"/>
    <property type="gene ID" value="MELO3C030666.2"/>
</dbReference>
<name>A0A9I9E9E3_CUCME</name>
<dbReference type="Gramene" id="MELO3C030666.2.1">
    <property type="protein sequence ID" value="MELO3C030666.2.1"/>
    <property type="gene ID" value="MELO3C030666.2"/>
</dbReference>
<organism evidence="1">
    <name type="scientific">Cucumis melo</name>
    <name type="common">Muskmelon</name>
    <dbReference type="NCBI Taxonomy" id="3656"/>
    <lineage>
        <taxon>Eukaryota</taxon>
        <taxon>Viridiplantae</taxon>
        <taxon>Streptophyta</taxon>
        <taxon>Embryophyta</taxon>
        <taxon>Tracheophyta</taxon>
        <taxon>Spermatophyta</taxon>
        <taxon>Magnoliopsida</taxon>
        <taxon>eudicotyledons</taxon>
        <taxon>Gunneridae</taxon>
        <taxon>Pentapetalae</taxon>
        <taxon>rosids</taxon>
        <taxon>fabids</taxon>
        <taxon>Cucurbitales</taxon>
        <taxon>Cucurbitaceae</taxon>
        <taxon>Benincaseae</taxon>
        <taxon>Cucumis</taxon>
    </lineage>
</organism>
<dbReference type="AlphaFoldDB" id="A0A9I9E9E3"/>
<proteinExistence type="predicted"/>
<reference evidence="1" key="1">
    <citation type="submission" date="2023-03" db="UniProtKB">
        <authorList>
            <consortium name="EnsemblPlants"/>
        </authorList>
    </citation>
    <scope>IDENTIFICATION</scope>
</reference>
<accession>A0A9I9E9E3</accession>
<protein>
    <submittedName>
        <fullName evidence="1">Uncharacterized protein</fullName>
    </submittedName>
</protein>
<sequence>PCRSRFYCCGWVFSLPFRHFGSDKTKTFTVVYQWLLIELGREVLDSFESNFLAGNEFNNLYKL</sequence>
<evidence type="ECO:0000313" key="1">
    <source>
        <dbReference type="EnsemblPlants" id="MELO3C030666.2.1"/>
    </source>
</evidence>